<keyword evidence="2" id="KW-1185">Reference proteome</keyword>
<dbReference type="STRING" id="156994.SAMN04488028_101891"/>
<dbReference type="InterPro" id="IPR011044">
    <property type="entry name" value="Quino_amine_DH_bsu"/>
</dbReference>
<name>A0A1M6LAU7_REIAG</name>
<dbReference type="SUPFAM" id="SSF50969">
    <property type="entry name" value="YVTN repeat-like/Quinoprotein amine dehydrogenase"/>
    <property type="match status" value="1"/>
</dbReference>
<organism evidence="1 2">
    <name type="scientific">Reichenbachiella agariperforans</name>
    <dbReference type="NCBI Taxonomy" id="156994"/>
    <lineage>
        <taxon>Bacteria</taxon>
        <taxon>Pseudomonadati</taxon>
        <taxon>Bacteroidota</taxon>
        <taxon>Cytophagia</taxon>
        <taxon>Cytophagales</taxon>
        <taxon>Reichenbachiellaceae</taxon>
        <taxon>Reichenbachiella</taxon>
    </lineage>
</organism>
<dbReference type="InterPro" id="IPR007788">
    <property type="entry name" value="QCT"/>
</dbReference>
<keyword evidence="1" id="KW-0808">Transferase</keyword>
<evidence type="ECO:0000313" key="2">
    <source>
        <dbReference type="Proteomes" id="UP000184474"/>
    </source>
</evidence>
<evidence type="ECO:0000313" key="1">
    <source>
        <dbReference type="EMBL" id="SHJ68293.1"/>
    </source>
</evidence>
<dbReference type="GO" id="GO:0016603">
    <property type="term" value="F:glutaminyl-peptide cyclotransferase activity"/>
    <property type="evidence" value="ECO:0007669"/>
    <property type="project" value="InterPro"/>
</dbReference>
<proteinExistence type="predicted"/>
<protein>
    <submittedName>
        <fullName evidence="1">Glutamine cyclotransferase</fullName>
    </submittedName>
</protein>
<accession>A0A1M6LAU7</accession>
<dbReference type="PROSITE" id="PS51257">
    <property type="entry name" value="PROKAR_LIPOPROTEIN"/>
    <property type="match status" value="1"/>
</dbReference>
<dbReference type="Proteomes" id="UP000184474">
    <property type="component" value="Unassembled WGS sequence"/>
</dbReference>
<gene>
    <name evidence="1" type="ORF">SAMN04488028_101891</name>
</gene>
<dbReference type="PANTHER" id="PTHR31270">
    <property type="entry name" value="GLUTAMINYL-PEPTIDE CYCLOTRANSFERASE"/>
    <property type="match status" value="1"/>
</dbReference>
<dbReference type="PANTHER" id="PTHR31270:SF1">
    <property type="entry name" value="GLUTAMINYL-PEPTIDE CYCLOTRANSFERASE"/>
    <property type="match status" value="1"/>
</dbReference>
<sequence>MKIHQSLTLIAFLVVIFSCESPEKKQTATSPRKKQISKITSPKNNSRFHLKDTVTFDFSMEDTSISIDSIIATSDRKTLFTSKNKSRATWGSDNFKTGTHSIILTLHLSNQTIERQIVNLTFLADSAPEQLSYHVINSYPHDPKAYTQGLTQEEGALYESTGQKGASSLRKVDLKTGKTLQNKELEYQYFGEGITIKGDSMYMLTWQAKQGFIFNKKDFEMLGTFHYNTEGWGLATLNSDTLLMSDGSHRIYFKDPNGFSDLKILEVYDHKGKIDYLNELEYINGKIYANRYQTDNIYIIDPHSGKAEAVLNLSGILQNQDINQEIDVLNGIAFNPLNKTYYITGKWWPKLFEIKIINQQQEPI</sequence>
<reference evidence="2" key="1">
    <citation type="submission" date="2016-11" db="EMBL/GenBank/DDBJ databases">
        <authorList>
            <person name="Varghese N."/>
            <person name="Submissions S."/>
        </authorList>
    </citation>
    <scope>NUCLEOTIDE SEQUENCE [LARGE SCALE GENOMIC DNA]</scope>
    <source>
        <strain evidence="2">DSM 26134</strain>
    </source>
</reference>
<dbReference type="Pfam" id="PF05096">
    <property type="entry name" value="Glu_cyclase_2"/>
    <property type="match status" value="1"/>
</dbReference>
<dbReference type="EMBL" id="FRAA01000001">
    <property type="protein sequence ID" value="SHJ68293.1"/>
    <property type="molecule type" value="Genomic_DNA"/>
</dbReference>
<dbReference type="RefSeq" id="WP_073119713.1">
    <property type="nucleotide sequence ID" value="NZ_FRAA01000001.1"/>
</dbReference>
<dbReference type="AlphaFoldDB" id="A0A1M6LAU7"/>